<evidence type="ECO:0000256" key="2">
    <source>
        <dbReference type="ARBA" id="ARBA00022670"/>
    </source>
</evidence>
<dbReference type="GO" id="GO:0046872">
    <property type="term" value="F:metal ion binding"/>
    <property type="evidence" value="ECO:0007669"/>
    <property type="project" value="UniProtKB-KW"/>
</dbReference>
<sequence>MVVGPAFGFTHDFGDFQVADVSPKTDCQINRVSLFGSRVHPCCFIVYLSSLLKSMLETFYNVQLEPEHVIRKREATQPLRFHLHFDQSLKDHLPITHQRLVEGCLLYSSLTGNFMQQPSASRGVEDADFVLYVATIPSGKCQENQTIAYAAHCQQEDGLDRPVAGYFSICPNSISTSRQNQQQLLSTMKHEILHALGFTAGLYAFYRDDYGNPRTPRNPTTGRPVLGNNGIYQWSPNVIQEVVRPNWIQKSGVTQRKVLMMVTPRVRAEVRHHFNCSTLEGAELEDQGLDGTALTHWEKRVFENEAMTGTYTQNSVISRITLAMMEDTG</sequence>
<dbReference type="GO" id="GO:0016020">
    <property type="term" value="C:membrane"/>
    <property type="evidence" value="ECO:0007669"/>
    <property type="project" value="InterPro"/>
</dbReference>
<dbReference type="PANTHER" id="PTHR10942:SF0">
    <property type="entry name" value="LEISHMANOLYSIN-LIKE PEPTIDASE"/>
    <property type="match status" value="1"/>
</dbReference>
<dbReference type="Gene3D" id="3.90.132.10">
    <property type="entry name" value="Leishmanolysin , domain 2"/>
    <property type="match status" value="1"/>
</dbReference>
<feature type="binding site" evidence="9">
    <location>
        <position position="194"/>
    </location>
    <ligand>
        <name>Zn(2+)</name>
        <dbReference type="ChEBI" id="CHEBI:29105"/>
        <note>catalytic</note>
    </ligand>
</feature>
<dbReference type="EC" id="3.4.24.-" evidence="10"/>
<dbReference type="Proteomes" id="UP000762676">
    <property type="component" value="Unassembled WGS sequence"/>
</dbReference>
<dbReference type="Gene3D" id="3.10.170.20">
    <property type="match status" value="1"/>
</dbReference>
<dbReference type="FunFam" id="3.90.132.10:FF:000001">
    <property type="entry name" value="leishmanolysin-like peptidase isoform X2"/>
    <property type="match status" value="1"/>
</dbReference>
<dbReference type="Pfam" id="PF01457">
    <property type="entry name" value="Peptidase_M8"/>
    <property type="match status" value="2"/>
</dbReference>
<gene>
    <name evidence="11" type="ORF">ElyMa_006280100</name>
</gene>
<evidence type="ECO:0000313" key="11">
    <source>
        <dbReference type="EMBL" id="GFR95737.1"/>
    </source>
</evidence>
<evidence type="ECO:0000256" key="3">
    <source>
        <dbReference type="ARBA" id="ARBA00022723"/>
    </source>
</evidence>
<dbReference type="GO" id="GO:0004222">
    <property type="term" value="F:metalloendopeptidase activity"/>
    <property type="evidence" value="ECO:0007669"/>
    <property type="project" value="UniProtKB-UniRule"/>
</dbReference>
<dbReference type="AlphaFoldDB" id="A0AAV4HC52"/>
<evidence type="ECO:0000256" key="10">
    <source>
        <dbReference type="RuleBase" id="RU366077"/>
    </source>
</evidence>
<proteinExistence type="inferred from homology"/>
<comment type="caution">
    <text evidence="11">The sequence shown here is derived from an EMBL/GenBank/DDBJ whole genome shotgun (WGS) entry which is preliminary data.</text>
</comment>
<evidence type="ECO:0000313" key="12">
    <source>
        <dbReference type="Proteomes" id="UP000762676"/>
    </source>
</evidence>
<feature type="binding site" evidence="9">
    <location>
        <position position="190"/>
    </location>
    <ligand>
        <name>Zn(2+)</name>
        <dbReference type="ChEBI" id="CHEBI:29105"/>
        <note>catalytic</note>
    </ligand>
</feature>
<keyword evidence="5 9" id="KW-0862">Zinc</keyword>
<keyword evidence="3 9" id="KW-0479">Metal-binding</keyword>
<dbReference type="GO" id="GO:0005737">
    <property type="term" value="C:cytoplasm"/>
    <property type="evidence" value="ECO:0007669"/>
    <property type="project" value="TreeGrafter"/>
</dbReference>
<evidence type="ECO:0000256" key="9">
    <source>
        <dbReference type="PIRSR" id="PIRSR601577-2"/>
    </source>
</evidence>
<keyword evidence="12" id="KW-1185">Reference proteome</keyword>
<accession>A0AAV4HC52</accession>
<evidence type="ECO:0000256" key="6">
    <source>
        <dbReference type="ARBA" id="ARBA00023049"/>
    </source>
</evidence>
<feature type="binding site" evidence="9">
    <location>
        <position position="296"/>
    </location>
    <ligand>
        <name>Zn(2+)</name>
        <dbReference type="ChEBI" id="CHEBI:29105"/>
        <note>catalytic</note>
    </ligand>
</feature>
<dbReference type="InterPro" id="IPR001577">
    <property type="entry name" value="Peptidase_M8"/>
</dbReference>
<keyword evidence="2 10" id="KW-0645">Protease</keyword>
<evidence type="ECO:0000256" key="4">
    <source>
        <dbReference type="ARBA" id="ARBA00022801"/>
    </source>
</evidence>
<protein>
    <recommendedName>
        <fullName evidence="7 10">Leishmanolysin-like peptidase</fullName>
        <ecNumber evidence="10">3.4.24.-</ecNumber>
    </recommendedName>
</protein>
<keyword evidence="6 9" id="KW-0482">Metalloprotease</keyword>
<feature type="active site" evidence="8">
    <location>
        <position position="191"/>
    </location>
</feature>
<comment type="cofactor">
    <cofactor evidence="9 10">
        <name>Zn(2+)</name>
        <dbReference type="ChEBI" id="CHEBI:29105"/>
    </cofactor>
    <text evidence="9 10">Binds 1 zinc ion per subunit.</text>
</comment>
<evidence type="ECO:0000256" key="1">
    <source>
        <dbReference type="ARBA" id="ARBA00005860"/>
    </source>
</evidence>
<dbReference type="PANTHER" id="PTHR10942">
    <property type="entry name" value="LEISHMANOLYSIN-LIKE PEPTIDASE"/>
    <property type="match status" value="1"/>
</dbReference>
<dbReference type="GO" id="GO:0007155">
    <property type="term" value="P:cell adhesion"/>
    <property type="evidence" value="ECO:0007669"/>
    <property type="project" value="InterPro"/>
</dbReference>
<organism evidence="11 12">
    <name type="scientific">Elysia marginata</name>
    <dbReference type="NCBI Taxonomy" id="1093978"/>
    <lineage>
        <taxon>Eukaryota</taxon>
        <taxon>Metazoa</taxon>
        <taxon>Spiralia</taxon>
        <taxon>Lophotrochozoa</taxon>
        <taxon>Mollusca</taxon>
        <taxon>Gastropoda</taxon>
        <taxon>Heterobranchia</taxon>
        <taxon>Euthyneura</taxon>
        <taxon>Panpulmonata</taxon>
        <taxon>Sacoglossa</taxon>
        <taxon>Placobranchoidea</taxon>
        <taxon>Plakobranchidae</taxon>
        <taxon>Elysia</taxon>
    </lineage>
</organism>
<keyword evidence="4 10" id="KW-0378">Hydrolase</keyword>
<comment type="similarity">
    <text evidence="1 10">Belongs to the peptidase M8 family.</text>
</comment>
<evidence type="ECO:0000256" key="5">
    <source>
        <dbReference type="ARBA" id="ARBA00022833"/>
    </source>
</evidence>
<dbReference type="GO" id="GO:0006508">
    <property type="term" value="P:proteolysis"/>
    <property type="evidence" value="ECO:0007669"/>
    <property type="project" value="UniProtKB-KW"/>
</dbReference>
<evidence type="ECO:0000256" key="8">
    <source>
        <dbReference type="PIRSR" id="PIRSR601577-1"/>
    </source>
</evidence>
<dbReference type="EMBL" id="BMAT01012632">
    <property type="protein sequence ID" value="GFR95737.1"/>
    <property type="molecule type" value="Genomic_DNA"/>
</dbReference>
<reference evidence="11 12" key="1">
    <citation type="journal article" date="2021" name="Elife">
        <title>Chloroplast acquisition without the gene transfer in kleptoplastic sea slugs, Plakobranchus ocellatus.</title>
        <authorList>
            <person name="Maeda T."/>
            <person name="Takahashi S."/>
            <person name="Yoshida T."/>
            <person name="Shimamura S."/>
            <person name="Takaki Y."/>
            <person name="Nagai Y."/>
            <person name="Toyoda A."/>
            <person name="Suzuki Y."/>
            <person name="Arimoto A."/>
            <person name="Ishii H."/>
            <person name="Satoh N."/>
            <person name="Nishiyama T."/>
            <person name="Hasebe M."/>
            <person name="Maruyama T."/>
            <person name="Minagawa J."/>
            <person name="Obokata J."/>
            <person name="Shigenobu S."/>
        </authorList>
    </citation>
    <scope>NUCLEOTIDE SEQUENCE [LARGE SCALE GENOMIC DNA]</scope>
</reference>
<dbReference type="SUPFAM" id="SSF55486">
    <property type="entry name" value="Metalloproteases ('zincins'), catalytic domain"/>
    <property type="match status" value="1"/>
</dbReference>
<evidence type="ECO:0000256" key="7">
    <source>
        <dbReference type="ARBA" id="ARBA00039717"/>
    </source>
</evidence>
<name>A0AAV4HC52_9GAST</name>